<dbReference type="RefSeq" id="WP_021704911.1">
    <property type="nucleotide sequence ID" value="NZ_BATJ01000005.1"/>
</dbReference>
<dbReference type="Gene3D" id="3.90.1200.10">
    <property type="match status" value="1"/>
</dbReference>
<evidence type="ECO:0000259" key="1">
    <source>
        <dbReference type="Pfam" id="PF01636"/>
    </source>
</evidence>
<feature type="domain" description="Aminoglycoside phosphotransferase" evidence="1">
    <location>
        <begin position="28"/>
        <end position="185"/>
    </location>
</feature>
<dbReference type="STRING" id="1219065.VPR01S_05_02280"/>
<proteinExistence type="predicted"/>
<accession>U3BJY2</accession>
<evidence type="ECO:0000313" key="3">
    <source>
        <dbReference type="Proteomes" id="UP000016570"/>
    </source>
</evidence>
<gene>
    <name evidence="2" type="ORF">VPR01S_05_02280</name>
</gene>
<organism evidence="2 3">
    <name type="scientific">Vibrio proteolyticus NBRC 13287</name>
    <dbReference type="NCBI Taxonomy" id="1219065"/>
    <lineage>
        <taxon>Bacteria</taxon>
        <taxon>Pseudomonadati</taxon>
        <taxon>Pseudomonadota</taxon>
        <taxon>Gammaproteobacteria</taxon>
        <taxon>Vibrionales</taxon>
        <taxon>Vibrionaceae</taxon>
        <taxon>Vibrio</taxon>
    </lineage>
</organism>
<dbReference type="EMBL" id="BATJ01000005">
    <property type="protein sequence ID" value="GAD66933.1"/>
    <property type="molecule type" value="Genomic_DNA"/>
</dbReference>
<sequence length="262" mass="30021">MSDNLRRLGRAEVTLMHSPEGDRIICKRGASPVEVAFYRDYSMVLNDAGIYVPRCLNLDEAAGRLELEHIPDALPELEVYRDEKVIRQLARLHEFPPLPNTPTHLHTWSLNDTESALRALAMDAETERYFYRAQAQSAVLFEHHHLISGDTNPGNWGVRRNGQRVLFDWERFSLGCAAIDLAPMIPGMGNADTIGATCRHYRCYRATVAQGELELRVVLAKSWIVVEVVNILQRCAHPDTERYLTWYRQTLPGWAKEMRHLM</sequence>
<dbReference type="eggNOG" id="COG0510">
    <property type="taxonomic scope" value="Bacteria"/>
</dbReference>
<protein>
    <recommendedName>
        <fullName evidence="1">Aminoglycoside phosphotransferase domain-containing protein</fullName>
    </recommendedName>
</protein>
<dbReference type="AlphaFoldDB" id="U3BJY2"/>
<dbReference type="InterPro" id="IPR002575">
    <property type="entry name" value="Aminoglycoside_PTrfase"/>
</dbReference>
<dbReference type="InterPro" id="IPR011009">
    <property type="entry name" value="Kinase-like_dom_sf"/>
</dbReference>
<evidence type="ECO:0000313" key="2">
    <source>
        <dbReference type="EMBL" id="GAD66933.1"/>
    </source>
</evidence>
<reference evidence="2 3" key="1">
    <citation type="submission" date="2013-09" db="EMBL/GenBank/DDBJ databases">
        <title>Whole genome shotgun sequence of Vibrio proteolyticus NBRC 13287.</title>
        <authorList>
            <person name="Isaki S."/>
            <person name="Hosoyama A."/>
            <person name="Numata M."/>
            <person name="Hashimoto M."/>
            <person name="Hosoyama Y."/>
            <person name="Tsuchikane K."/>
            <person name="Noguchi M."/>
            <person name="Hirakata S."/>
            <person name="Ichikawa N."/>
            <person name="Ohji S."/>
            <person name="Yamazoe A."/>
            <person name="Fujita N."/>
        </authorList>
    </citation>
    <scope>NUCLEOTIDE SEQUENCE [LARGE SCALE GENOMIC DNA]</scope>
    <source>
        <strain evidence="2 3">NBRC 13287</strain>
    </source>
</reference>
<keyword evidence="3" id="KW-1185">Reference proteome</keyword>
<dbReference type="Proteomes" id="UP000016570">
    <property type="component" value="Unassembled WGS sequence"/>
</dbReference>
<comment type="caution">
    <text evidence="2">The sequence shown here is derived from an EMBL/GenBank/DDBJ whole genome shotgun (WGS) entry which is preliminary data.</text>
</comment>
<name>U3BJY2_VIBPR</name>
<dbReference type="Pfam" id="PF01636">
    <property type="entry name" value="APH"/>
    <property type="match status" value="1"/>
</dbReference>
<dbReference type="SUPFAM" id="SSF56112">
    <property type="entry name" value="Protein kinase-like (PK-like)"/>
    <property type="match status" value="1"/>
</dbReference>